<dbReference type="Pfam" id="PF01156">
    <property type="entry name" value="IU_nuc_hydro"/>
    <property type="match status" value="1"/>
</dbReference>
<dbReference type="InterPro" id="IPR036452">
    <property type="entry name" value="Ribo_hydro-like"/>
</dbReference>
<dbReference type="PANTHER" id="PTHR46190:SF1">
    <property type="entry name" value="SI:CH211-201H21.5"/>
    <property type="match status" value="1"/>
</dbReference>
<accession>A0A0C2JDG7</accession>
<feature type="domain" description="Inosine/uridine-preferring nucleoside hydrolase" evidence="2">
    <location>
        <begin position="6"/>
        <end position="311"/>
    </location>
</feature>
<dbReference type="InterPro" id="IPR052775">
    <property type="entry name" value="IUN_hydrolase"/>
</dbReference>
<proteinExistence type="inferred from homology"/>
<evidence type="ECO:0000313" key="4">
    <source>
        <dbReference type="Proteomes" id="UP000031668"/>
    </source>
</evidence>
<dbReference type="GO" id="GO:0016799">
    <property type="term" value="F:hydrolase activity, hydrolyzing N-glycosyl compounds"/>
    <property type="evidence" value="ECO:0007669"/>
    <property type="project" value="InterPro"/>
</dbReference>
<organism evidence="3 4">
    <name type="scientific">Thelohanellus kitauei</name>
    <name type="common">Myxosporean</name>
    <dbReference type="NCBI Taxonomy" id="669202"/>
    <lineage>
        <taxon>Eukaryota</taxon>
        <taxon>Metazoa</taxon>
        <taxon>Cnidaria</taxon>
        <taxon>Myxozoa</taxon>
        <taxon>Myxosporea</taxon>
        <taxon>Bivalvulida</taxon>
        <taxon>Platysporina</taxon>
        <taxon>Myxobolidae</taxon>
        <taxon>Thelohanellus</taxon>
    </lineage>
</organism>
<evidence type="ECO:0000259" key="2">
    <source>
        <dbReference type="Pfam" id="PF01156"/>
    </source>
</evidence>
<evidence type="ECO:0000313" key="3">
    <source>
        <dbReference type="EMBL" id="KII67188.1"/>
    </source>
</evidence>
<dbReference type="OMA" id="NHLANEM"/>
<name>A0A0C2JDG7_THEKT</name>
<dbReference type="SUPFAM" id="SSF53590">
    <property type="entry name" value="Nucleoside hydrolase"/>
    <property type="match status" value="1"/>
</dbReference>
<sequence>MPLRKVIIDCSPGLDDARALMLLLAMPDVEVLAITTVAGNSRVEQVTENVRATLKAVHREDIPVFTGTSHNLNGDLVTGYRYCGENGFGNLNLPISKHSHHFKILAPQAIVSYANKYPKEVLIISMGALTNVALAYLLDRCLPIKITGLFWIGGDRSDKTTFNVTESAHINAFSDPHAVKLVLENFGKSAINPLFLIDWSFCQKYPVEPSFLNHLANEMSKNSKRELEADIMRAKPPEIKSEFANSPVPKMYLSSEFIAVIPFDVSLISKSRSVKLEQVVLDGPQKGHTVFTPQTDSNIILVDEIDFPRFKTLYYNYFQNAKRHHGHAQKFKTCCELF</sequence>
<protein>
    <submittedName>
        <fullName evidence="3">Inosine-uridine preferring nucleoside hydrolase</fullName>
    </submittedName>
</protein>
<dbReference type="PANTHER" id="PTHR46190">
    <property type="entry name" value="SI:CH211-201H21.5-RELATED"/>
    <property type="match status" value="1"/>
</dbReference>
<gene>
    <name evidence="3" type="ORF">RF11_11243</name>
</gene>
<reference evidence="3 4" key="1">
    <citation type="journal article" date="2014" name="Genome Biol. Evol.">
        <title>The genome of the myxosporean Thelohanellus kitauei shows adaptations to nutrient acquisition within its fish host.</title>
        <authorList>
            <person name="Yang Y."/>
            <person name="Xiong J."/>
            <person name="Zhou Z."/>
            <person name="Huo F."/>
            <person name="Miao W."/>
            <person name="Ran C."/>
            <person name="Liu Y."/>
            <person name="Zhang J."/>
            <person name="Feng J."/>
            <person name="Wang M."/>
            <person name="Wang M."/>
            <person name="Wang L."/>
            <person name="Yao B."/>
        </authorList>
    </citation>
    <scope>NUCLEOTIDE SEQUENCE [LARGE SCALE GENOMIC DNA]</scope>
    <source>
        <strain evidence="3">Wuqing</strain>
    </source>
</reference>
<dbReference type="OrthoDB" id="432381at2759"/>
<keyword evidence="3" id="KW-0378">Hydrolase</keyword>
<dbReference type="EMBL" id="JWZT01003288">
    <property type="protein sequence ID" value="KII67188.1"/>
    <property type="molecule type" value="Genomic_DNA"/>
</dbReference>
<evidence type="ECO:0000256" key="1">
    <source>
        <dbReference type="ARBA" id="ARBA00009176"/>
    </source>
</evidence>
<dbReference type="Gene3D" id="3.90.245.10">
    <property type="entry name" value="Ribonucleoside hydrolase-like"/>
    <property type="match status" value="1"/>
</dbReference>
<keyword evidence="4" id="KW-1185">Reference proteome</keyword>
<comment type="caution">
    <text evidence="3">The sequence shown here is derived from an EMBL/GenBank/DDBJ whole genome shotgun (WGS) entry which is preliminary data.</text>
</comment>
<dbReference type="Proteomes" id="UP000031668">
    <property type="component" value="Unassembled WGS sequence"/>
</dbReference>
<dbReference type="InterPro" id="IPR001910">
    <property type="entry name" value="Inosine/uridine_hydrolase_dom"/>
</dbReference>
<dbReference type="AlphaFoldDB" id="A0A0C2JDG7"/>
<comment type="similarity">
    <text evidence="1">Belongs to the IUNH family.</text>
</comment>